<proteinExistence type="predicted"/>
<name>A0A098Y3L2_9ACTN</name>
<evidence type="ECO:0000313" key="1">
    <source>
        <dbReference type="EMBL" id="KGH45005.1"/>
    </source>
</evidence>
<organism evidence="1 2">
    <name type="scientific">Modestobacter caceresii</name>
    <dbReference type="NCBI Taxonomy" id="1522368"/>
    <lineage>
        <taxon>Bacteria</taxon>
        <taxon>Bacillati</taxon>
        <taxon>Actinomycetota</taxon>
        <taxon>Actinomycetes</taxon>
        <taxon>Geodermatophilales</taxon>
        <taxon>Geodermatophilaceae</taxon>
        <taxon>Modestobacter</taxon>
    </lineage>
</organism>
<dbReference type="STRING" id="1522368.IN07_18710"/>
<comment type="caution">
    <text evidence="1">The sequence shown here is derived from an EMBL/GenBank/DDBJ whole genome shotgun (WGS) entry which is preliminary data.</text>
</comment>
<keyword evidence="2" id="KW-1185">Reference proteome</keyword>
<dbReference type="Proteomes" id="UP000029713">
    <property type="component" value="Unassembled WGS sequence"/>
</dbReference>
<dbReference type="AlphaFoldDB" id="A0A098Y3L2"/>
<protein>
    <submittedName>
        <fullName evidence="1">Uncharacterized protein</fullName>
    </submittedName>
</protein>
<gene>
    <name evidence="1" type="ORF">IN07_18710</name>
</gene>
<dbReference type="RefSeq" id="WP_036338378.1">
    <property type="nucleotide sequence ID" value="NZ_JPMX01000091.1"/>
</dbReference>
<reference evidence="1 2" key="1">
    <citation type="submission" date="2014-07" db="EMBL/GenBank/DDBJ databases">
        <title>Biosystematic studies on Modestobacter strains isolated from extreme hyper-arid desert soil and from historic building.</title>
        <authorList>
            <person name="Bukarasam K."/>
            <person name="Bull A."/>
            <person name="Girard G."/>
            <person name="van Wezel G."/>
            <person name="Goodfellow M."/>
        </authorList>
    </citation>
    <scope>NUCLEOTIDE SEQUENCE [LARGE SCALE GENOMIC DNA]</scope>
    <source>
        <strain evidence="1 2">KNN45-2b</strain>
    </source>
</reference>
<evidence type="ECO:0000313" key="2">
    <source>
        <dbReference type="Proteomes" id="UP000029713"/>
    </source>
</evidence>
<sequence length="102" mass="10306">MDDDDQGATVLLAAAGRLEVLAARTTGGSWAVGGLLASRPEVIARAADGGTEHVAEARARTAEWIVTLSPAVAGPLAAWLRSAADVTPVDPHALALARVLTG</sequence>
<accession>A0A098Y3L2</accession>
<dbReference type="EMBL" id="JPMX01000091">
    <property type="protein sequence ID" value="KGH45005.1"/>
    <property type="molecule type" value="Genomic_DNA"/>
</dbReference>